<name>A0A382NJ51_9ZZZZ</name>
<dbReference type="AlphaFoldDB" id="A0A382NJ51"/>
<evidence type="ECO:0000313" key="1">
    <source>
        <dbReference type="EMBL" id="SVC60710.1"/>
    </source>
</evidence>
<reference evidence="1" key="1">
    <citation type="submission" date="2018-05" db="EMBL/GenBank/DDBJ databases">
        <authorList>
            <person name="Lanie J.A."/>
            <person name="Ng W.-L."/>
            <person name="Kazmierczak K.M."/>
            <person name="Andrzejewski T.M."/>
            <person name="Davidsen T.M."/>
            <person name="Wayne K.J."/>
            <person name="Tettelin H."/>
            <person name="Glass J.I."/>
            <person name="Rusch D."/>
            <person name="Podicherti R."/>
            <person name="Tsui H.-C.T."/>
            <person name="Winkler M.E."/>
        </authorList>
    </citation>
    <scope>NUCLEOTIDE SEQUENCE</scope>
</reference>
<sequence>MSEPHRPLRTGIVPEVVVDCDAALAFHTAASGAEELVHQFFGTSPWAGRPVGGATV</sequence>
<gene>
    <name evidence="1" type="ORF">METZ01_LOCUS313564</name>
</gene>
<proteinExistence type="predicted"/>
<dbReference type="EMBL" id="UINC01100560">
    <property type="protein sequence ID" value="SVC60710.1"/>
    <property type="molecule type" value="Genomic_DNA"/>
</dbReference>
<protein>
    <submittedName>
        <fullName evidence="1">Uncharacterized protein</fullName>
    </submittedName>
</protein>
<accession>A0A382NJ51</accession>
<organism evidence="1">
    <name type="scientific">marine metagenome</name>
    <dbReference type="NCBI Taxonomy" id="408172"/>
    <lineage>
        <taxon>unclassified sequences</taxon>
        <taxon>metagenomes</taxon>
        <taxon>ecological metagenomes</taxon>
    </lineage>
</organism>